<feature type="transmembrane region" description="Helical" evidence="1">
    <location>
        <begin position="12"/>
        <end position="35"/>
    </location>
</feature>
<sequence length="37" mass="4173">MGFFSHLYIAPLLHLLVTSWIVTIISFMLTIVSIAHS</sequence>
<evidence type="ECO:0000256" key="1">
    <source>
        <dbReference type="SAM" id="Phobius"/>
    </source>
</evidence>
<proteinExistence type="predicted"/>
<evidence type="ECO:0000313" key="2">
    <source>
        <dbReference type="EMBL" id="KHG18231.1"/>
    </source>
</evidence>
<dbReference type="EMBL" id="KN410143">
    <property type="protein sequence ID" value="KHG18231.1"/>
    <property type="molecule type" value="Genomic_DNA"/>
</dbReference>
<name>A0A0B0P4E7_GOSAR</name>
<dbReference type="Proteomes" id="UP000032142">
    <property type="component" value="Unassembled WGS sequence"/>
</dbReference>
<protein>
    <submittedName>
        <fullName evidence="2">Uncharacterized protein</fullName>
    </submittedName>
</protein>
<gene>
    <name evidence="2" type="ORF">F383_22696</name>
</gene>
<keyword evidence="1" id="KW-0472">Membrane</keyword>
<keyword evidence="1" id="KW-1133">Transmembrane helix</keyword>
<evidence type="ECO:0000313" key="3">
    <source>
        <dbReference type="Proteomes" id="UP000032142"/>
    </source>
</evidence>
<accession>A0A0B0P4E7</accession>
<dbReference type="AlphaFoldDB" id="A0A0B0P4E7"/>
<organism evidence="2 3">
    <name type="scientific">Gossypium arboreum</name>
    <name type="common">Tree cotton</name>
    <name type="synonym">Gossypium nanking</name>
    <dbReference type="NCBI Taxonomy" id="29729"/>
    <lineage>
        <taxon>Eukaryota</taxon>
        <taxon>Viridiplantae</taxon>
        <taxon>Streptophyta</taxon>
        <taxon>Embryophyta</taxon>
        <taxon>Tracheophyta</taxon>
        <taxon>Spermatophyta</taxon>
        <taxon>Magnoliopsida</taxon>
        <taxon>eudicotyledons</taxon>
        <taxon>Gunneridae</taxon>
        <taxon>Pentapetalae</taxon>
        <taxon>rosids</taxon>
        <taxon>malvids</taxon>
        <taxon>Malvales</taxon>
        <taxon>Malvaceae</taxon>
        <taxon>Malvoideae</taxon>
        <taxon>Gossypium</taxon>
    </lineage>
</organism>
<keyword evidence="3" id="KW-1185">Reference proteome</keyword>
<reference evidence="3" key="1">
    <citation type="submission" date="2014-09" db="EMBL/GenBank/DDBJ databases">
        <authorList>
            <person name="Mudge J."/>
            <person name="Ramaraj T."/>
            <person name="Lindquist I.E."/>
            <person name="Bharti A.K."/>
            <person name="Sundararajan A."/>
            <person name="Cameron C.T."/>
            <person name="Woodward J.E."/>
            <person name="May G.D."/>
            <person name="Brubaker C."/>
            <person name="Broadhvest J."/>
            <person name="Wilkins T.A."/>
        </authorList>
    </citation>
    <scope>NUCLEOTIDE SEQUENCE</scope>
    <source>
        <strain evidence="3">cv. AKA8401</strain>
    </source>
</reference>
<keyword evidence="1" id="KW-0812">Transmembrane</keyword>